<protein>
    <recommendedName>
        <fullName evidence="7">adenine phosphoribosyltransferase</fullName>
        <ecNumber evidence="7">2.4.2.7</ecNumber>
    </recommendedName>
</protein>
<keyword evidence="15" id="KW-1185">Reference proteome</keyword>
<dbReference type="HAMAP" id="MF_00004">
    <property type="entry name" value="Aden_phosphoribosyltr"/>
    <property type="match status" value="1"/>
</dbReference>
<evidence type="ECO:0000256" key="5">
    <source>
        <dbReference type="ARBA" id="ARBA00008391"/>
    </source>
</evidence>
<dbReference type="SUPFAM" id="SSF53271">
    <property type="entry name" value="PRTase-like"/>
    <property type="match status" value="1"/>
</dbReference>
<dbReference type="InterPro" id="IPR050120">
    <property type="entry name" value="Adenine_PRTase"/>
</dbReference>
<evidence type="ECO:0000256" key="11">
    <source>
        <dbReference type="ARBA" id="ARBA00022726"/>
    </source>
</evidence>
<evidence type="ECO:0000256" key="2">
    <source>
        <dbReference type="ARBA" id="ARBA00003968"/>
    </source>
</evidence>
<evidence type="ECO:0000259" key="13">
    <source>
        <dbReference type="Pfam" id="PF00156"/>
    </source>
</evidence>
<comment type="caution">
    <text evidence="14">The sequence shown here is derived from an EMBL/GenBank/DDBJ whole genome shotgun (WGS) entry which is preliminary data.</text>
</comment>
<dbReference type="GO" id="GO:0006168">
    <property type="term" value="P:adenine salvage"/>
    <property type="evidence" value="ECO:0007669"/>
    <property type="project" value="InterPro"/>
</dbReference>
<evidence type="ECO:0000256" key="10">
    <source>
        <dbReference type="ARBA" id="ARBA00022679"/>
    </source>
</evidence>
<keyword evidence="11" id="KW-0660">Purine salvage</keyword>
<keyword evidence="8" id="KW-0963">Cytoplasm</keyword>
<keyword evidence="9 14" id="KW-0328">Glycosyltransferase</keyword>
<dbReference type="GO" id="GO:0044209">
    <property type="term" value="P:AMP salvage"/>
    <property type="evidence" value="ECO:0007669"/>
    <property type="project" value="UniProtKB-UniPathway"/>
</dbReference>
<feature type="compositionally biased region" description="Polar residues" evidence="12">
    <location>
        <begin position="1"/>
        <end position="12"/>
    </location>
</feature>
<comment type="function">
    <text evidence="2">Catalyzes a salvage reaction resulting in the formation of AMP, that is energically less costly than de novo synthesis.</text>
</comment>
<evidence type="ECO:0000256" key="6">
    <source>
        <dbReference type="ARBA" id="ARBA00011738"/>
    </source>
</evidence>
<comment type="similarity">
    <text evidence="5">Belongs to the purine/pyrimidine phosphoribosyltransferase family.</text>
</comment>
<dbReference type="GO" id="GO:0003999">
    <property type="term" value="F:adenine phosphoribosyltransferase activity"/>
    <property type="evidence" value="ECO:0007669"/>
    <property type="project" value="UniProtKB-EC"/>
</dbReference>
<comment type="subcellular location">
    <subcellularLocation>
        <location evidence="3">Cytoplasm</location>
    </subcellularLocation>
</comment>
<sequence>MSILQTNPTSLEATAPPPEDFSDNEDPKRPEIPAPPMPRLGSLGVHEPYVRSFVRKTPNWPREGVTFLDISSLLADVRALRHCIDSLAERYGGGHLTHIAGIDARGFTLGCALAYRLNCGFIMIRKAGKLPPGDDESSSLVSEEYEMEYGRGQLQVPADLFESSSVTTPRVLLVDDLLATGGTACAACNLLRNAGATIVEVAVLIELSSPEICGRRRLKEDAYIDLHSLLCFSEDGTVRL</sequence>
<dbReference type="InterPro" id="IPR000836">
    <property type="entry name" value="PRTase_dom"/>
</dbReference>
<evidence type="ECO:0000256" key="12">
    <source>
        <dbReference type="SAM" id="MobiDB-lite"/>
    </source>
</evidence>
<evidence type="ECO:0000256" key="7">
    <source>
        <dbReference type="ARBA" id="ARBA00011893"/>
    </source>
</evidence>
<organism evidence="14 15">
    <name type="scientific">Gracilariopsis chorda</name>
    <dbReference type="NCBI Taxonomy" id="448386"/>
    <lineage>
        <taxon>Eukaryota</taxon>
        <taxon>Rhodophyta</taxon>
        <taxon>Florideophyceae</taxon>
        <taxon>Rhodymeniophycidae</taxon>
        <taxon>Gracilariales</taxon>
        <taxon>Gracilariaceae</taxon>
        <taxon>Gracilariopsis</taxon>
    </lineage>
</organism>
<dbReference type="GO" id="GO:0005737">
    <property type="term" value="C:cytoplasm"/>
    <property type="evidence" value="ECO:0007669"/>
    <property type="project" value="UniProtKB-SubCell"/>
</dbReference>
<evidence type="ECO:0000313" key="15">
    <source>
        <dbReference type="Proteomes" id="UP000247409"/>
    </source>
</evidence>
<evidence type="ECO:0000256" key="4">
    <source>
        <dbReference type="ARBA" id="ARBA00004659"/>
    </source>
</evidence>
<dbReference type="GO" id="GO:0006166">
    <property type="term" value="P:purine ribonucleoside salvage"/>
    <property type="evidence" value="ECO:0007669"/>
    <property type="project" value="UniProtKB-KW"/>
</dbReference>
<gene>
    <name evidence="14" type="ORF">BWQ96_04953</name>
</gene>
<dbReference type="EC" id="2.4.2.7" evidence="7"/>
<dbReference type="Pfam" id="PF00156">
    <property type="entry name" value="Pribosyltran"/>
    <property type="match status" value="1"/>
</dbReference>
<dbReference type="PANTHER" id="PTHR11776">
    <property type="entry name" value="ADENINE PHOSPHORIBOSYLTRANSFERASE"/>
    <property type="match status" value="1"/>
</dbReference>
<name>A0A2V3IT84_9FLOR</name>
<dbReference type="CDD" id="cd06223">
    <property type="entry name" value="PRTases_typeI"/>
    <property type="match status" value="1"/>
</dbReference>
<dbReference type="EMBL" id="NBIV01000064">
    <property type="protein sequence ID" value="PXF45312.1"/>
    <property type="molecule type" value="Genomic_DNA"/>
</dbReference>
<evidence type="ECO:0000256" key="3">
    <source>
        <dbReference type="ARBA" id="ARBA00004496"/>
    </source>
</evidence>
<dbReference type="Gene3D" id="3.40.50.2020">
    <property type="match status" value="1"/>
</dbReference>
<dbReference type="AlphaFoldDB" id="A0A2V3IT84"/>
<dbReference type="NCBIfam" id="NF002636">
    <property type="entry name" value="PRK02304.1-5"/>
    <property type="match status" value="1"/>
</dbReference>
<evidence type="ECO:0000256" key="1">
    <source>
        <dbReference type="ARBA" id="ARBA00000868"/>
    </source>
</evidence>
<dbReference type="STRING" id="448386.A0A2V3IT84"/>
<feature type="region of interest" description="Disordered" evidence="12">
    <location>
        <begin position="1"/>
        <end position="40"/>
    </location>
</feature>
<dbReference type="FunFam" id="3.40.50.2020:FF:000004">
    <property type="entry name" value="Adenine phosphoribosyltransferase"/>
    <property type="match status" value="1"/>
</dbReference>
<evidence type="ECO:0000256" key="8">
    <source>
        <dbReference type="ARBA" id="ARBA00022490"/>
    </source>
</evidence>
<dbReference type="UniPathway" id="UPA00588">
    <property type="reaction ID" value="UER00646"/>
</dbReference>
<accession>A0A2V3IT84</accession>
<evidence type="ECO:0000256" key="9">
    <source>
        <dbReference type="ARBA" id="ARBA00022676"/>
    </source>
</evidence>
<dbReference type="OrthoDB" id="363185at2759"/>
<dbReference type="PANTHER" id="PTHR11776:SF7">
    <property type="entry name" value="PHOSPHORIBOSYLTRANSFERASE DOMAIN-CONTAINING PROTEIN"/>
    <property type="match status" value="1"/>
</dbReference>
<proteinExistence type="inferred from homology"/>
<comment type="pathway">
    <text evidence="4">Purine metabolism; AMP biosynthesis via salvage pathway; AMP from adenine: step 1/1.</text>
</comment>
<keyword evidence="10 14" id="KW-0808">Transferase</keyword>
<comment type="subunit">
    <text evidence="6">Homodimer.</text>
</comment>
<feature type="domain" description="Phosphoribosyltransferase" evidence="13">
    <location>
        <begin position="75"/>
        <end position="206"/>
    </location>
</feature>
<dbReference type="NCBIfam" id="NF002634">
    <property type="entry name" value="PRK02304.1-3"/>
    <property type="match status" value="1"/>
</dbReference>
<dbReference type="InterPro" id="IPR005764">
    <property type="entry name" value="Ade_phspho_trans"/>
</dbReference>
<comment type="catalytic activity">
    <reaction evidence="1">
        <text>AMP + diphosphate = 5-phospho-alpha-D-ribose 1-diphosphate + adenine</text>
        <dbReference type="Rhea" id="RHEA:16609"/>
        <dbReference type="ChEBI" id="CHEBI:16708"/>
        <dbReference type="ChEBI" id="CHEBI:33019"/>
        <dbReference type="ChEBI" id="CHEBI:58017"/>
        <dbReference type="ChEBI" id="CHEBI:456215"/>
        <dbReference type="EC" id="2.4.2.7"/>
    </reaction>
</comment>
<reference evidence="14 15" key="1">
    <citation type="journal article" date="2018" name="Mol. Biol. Evol.">
        <title>Analysis of the draft genome of the red seaweed Gracilariopsis chorda provides insights into genome size evolution in Rhodophyta.</title>
        <authorList>
            <person name="Lee J."/>
            <person name="Yang E.C."/>
            <person name="Graf L."/>
            <person name="Yang J.H."/>
            <person name="Qiu H."/>
            <person name="Zel Zion U."/>
            <person name="Chan C.X."/>
            <person name="Stephens T.G."/>
            <person name="Weber A.P.M."/>
            <person name="Boo G.H."/>
            <person name="Boo S.M."/>
            <person name="Kim K.M."/>
            <person name="Shin Y."/>
            <person name="Jung M."/>
            <person name="Lee S.J."/>
            <person name="Yim H.S."/>
            <person name="Lee J.H."/>
            <person name="Bhattacharya D."/>
            <person name="Yoon H.S."/>
        </authorList>
    </citation>
    <scope>NUCLEOTIDE SEQUENCE [LARGE SCALE GENOMIC DNA]</scope>
    <source>
        <strain evidence="14 15">SKKU-2015</strain>
        <tissue evidence="14">Whole body</tissue>
    </source>
</reference>
<dbReference type="InterPro" id="IPR029057">
    <property type="entry name" value="PRTase-like"/>
</dbReference>
<evidence type="ECO:0000313" key="14">
    <source>
        <dbReference type="EMBL" id="PXF45312.1"/>
    </source>
</evidence>
<dbReference type="Proteomes" id="UP000247409">
    <property type="component" value="Unassembled WGS sequence"/>
</dbReference>